<protein>
    <recommendedName>
        <fullName evidence="1">NAD(P)-binding domain-containing protein</fullName>
    </recommendedName>
</protein>
<organism evidence="2 3">
    <name type="scientific">Candidatus Hakubella thermalkaliphila</name>
    <dbReference type="NCBI Taxonomy" id="2754717"/>
    <lineage>
        <taxon>Bacteria</taxon>
        <taxon>Bacillati</taxon>
        <taxon>Actinomycetota</taxon>
        <taxon>Actinomycetota incertae sedis</taxon>
        <taxon>Candidatus Hakubellales</taxon>
        <taxon>Candidatus Hakubellaceae</taxon>
        <taxon>Candidatus Hakubella</taxon>
    </lineage>
</organism>
<gene>
    <name evidence="2" type="ORF">HKBW3S09_01742</name>
</gene>
<feature type="domain" description="NAD(P)-binding" evidence="1">
    <location>
        <begin position="26"/>
        <end position="72"/>
    </location>
</feature>
<evidence type="ECO:0000313" key="2">
    <source>
        <dbReference type="EMBL" id="GFP24275.1"/>
    </source>
</evidence>
<dbReference type="InterPro" id="IPR016040">
    <property type="entry name" value="NAD(P)-bd_dom"/>
</dbReference>
<proteinExistence type="predicted"/>
<dbReference type="AlphaFoldDB" id="A0A6V8NVK5"/>
<dbReference type="EMBL" id="BLRW01000451">
    <property type="protein sequence ID" value="GFP24275.1"/>
    <property type="molecule type" value="Genomic_DNA"/>
</dbReference>
<comment type="caution">
    <text evidence="2">The sequence shown here is derived from an EMBL/GenBank/DDBJ whole genome shotgun (WGS) entry which is preliminary data.</text>
</comment>
<evidence type="ECO:0000313" key="3">
    <source>
        <dbReference type="Proteomes" id="UP000585609"/>
    </source>
</evidence>
<feature type="non-terminal residue" evidence="2">
    <location>
        <position position="76"/>
    </location>
</feature>
<evidence type="ECO:0000259" key="1">
    <source>
        <dbReference type="Pfam" id="PF16363"/>
    </source>
</evidence>
<accession>A0A6V8NVK5</accession>
<name>A0A6V8NVK5_9ACTN</name>
<dbReference type="Proteomes" id="UP000585609">
    <property type="component" value="Unassembled WGS sequence"/>
</dbReference>
<dbReference type="SUPFAM" id="SSF51735">
    <property type="entry name" value="NAD(P)-binding Rossmann-fold domains"/>
    <property type="match status" value="1"/>
</dbReference>
<reference evidence="2 3" key="1">
    <citation type="journal article" date="2020" name="Front. Microbiol.">
        <title>Single-cell genomics of novel Actinobacteria with the Wood-Ljungdahl pathway discovered in a serpentinizing system.</title>
        <authorList>
            <person name="Merino N."/>
            <person name="Kawai M."/>
            <person name="Boyd E.S."/>
            <person name="Colman D.R."/>
            <person name="McGlynn S.E."/>
            <person name="Nealson K.H."/>
            <person name="Kurokawa K."/>
            <person name="Hongoh Y."/>
        </authorList>
    </citation>
    <scope>NUCLEOTIDE SEQUENCE [LARGE SCALE GENOMIC DNA]</scope>
    <source>
        <strain evidence="2 3">S09_30</strain>
    </source>
</reference>
<dbReference type="InterPro" id="IPR036291">
    <property type="entry name" value="NAD(P)-bd_dom_sf"/>
</dbReference>
<sequence length="76" mass="8591">MLVSHSRDRSEVSLSRPALSFSGPLLVTGATGFIGACLTRRLVKEGAEVHILTRQHSNKWRIHDIIHDVWEHHVDL</sequence>
<dbReference type="Gene3D" id="3.40.50.720">
    <property type="entry name" value="NAD(P)-binding Rossmann-like Domain"/>
    <property type="match status" value="1"/>
</dbReference>
<dbReference type="Pfam" id="PF16363">
    <property type="entry name" value="GDP_Man_Dehyd"/>
    <property type="match status" value="1"/>
</dbReference>